<dbReference type="InterPro" id="IPR039426">
    <property type="entry name" value="TonB-dep_rcpt-like"/>
</dbReference>
<dbReference type="NCBIfam" id="TIGR04056">
    <property type="entry name" value="OMP_RagA_SusC"/>
    <property type="match status" value="1"/>
</dbReference>
<evidence type="ECO:0000313" key="9">
    <source>
        <dbReference type="EMBL" id="PXV63039.1"/>
    </source>
</evidence>
<feature type="domain" description="TonB-dependent receptor plug" evidence="8">
    <location>
        <begin position="122"/>
        <end position="227"/>
    </location>
</feature>
<dbReference type="Pfam" id="PF07715">
    <property type="entry name" value="Plug"/>
    <property type="match status" value="1"/>
</dbReference>
<comment type="subcellular location">
    <subcellularLocation>
        <location evidence="1 7">Cell outer membrane</location>
        <topology evidence="1 7">Multi-pass membrane protein</topology>
    </subcellularLocation>
</comment>
<accession>A0A2V3PN20</accession>
<dbReference type="NCBIfam" id="TIGR04057">
    <property type="entry name" value="SusC_RagA_signa"/>
    <property type="match status" value="1"/>
</dbReference>
<protein>
    <submittedName>
        <fullName evidence="9">TonB-linked SusC/RagA family outer membrane protein</fullName>
    </submittedName>
</protein>
<dbReference type="Proteomes" id="UP000247973">
    <property type="component" value="Unassembled WGS sequence"/>
</dbReference>
<organism evidence="9 10">
    <name type="scientific">Dysgonomonas alginatilytica</name>
    <dbReference type="NCBI Taxonomy" id="1605892"/>
    <lineage>
        <taxon>Bacteria</taxon>
        <taxon>Pseudomonadati</taxon>
        <taxon>Bacteroidota</taxon>
        <taxon>Bacteroidia</taxon>
        <taxon>Bacteroidales</taxon>
        <taxon>Dysgonomonadaceae</taxon>
        <taxon>Dysgonomonas</taxon>
    </lineage>
</organism>
<dbReference type="SUPFAM" id="SSF56935">
    <property type="entry name" value="Porins"/>
    <property type="match status" value="1"/>
</dbReference>
<gene>
    <name evidence="9" type="ORF">CLV62_11680</name>
</gene>
<sequence length="1036" mass="117277">MKKNLLRRLKKNYFLVFLLLLFDVSLYSQNPITVHGRVIDDTMKEPLIGLTVHEKGTTNGTLTDIDGNYTLNTKTGATLVFTFLGYLPVEVTANKNQINVTMKEDSQMLEDVVVVGYGTQKKVNLTGSVAAIDGSTIAYKSASDVLSAMQGEMPGVAVLRTGGQPGRETAGVRIRGFSSANETSALVLIDGVEGELNLLNPNDIASVSVLKDAAASSIYGARAAAGVILVTTKSGGEGKVHISYNGYFAVNTPGLMPERLPAWEEQKFINDSRVNSGAGIEFNEEQVSWLSNPNFNYRPKNSDGRWDFFQSTNWLAEGTRDHTTQQNHGVSIMGGTKELNYLVSAGFFTKNGILKYGPDKNQRYNFRVKLNSELNKYMSLGINTSYSGQFTEANPYGSEKILERLYRVRGRQPIYNPEEDINFKTNPYNGDLQVNAIDLMRNGGSDIERKEAYMGRAELTIHNIVKGLRFQLNASRQSVYNSREIIKRTLIWYNRLGTTIRFQENNPNSLEKSKYYDYHDNFEALGYYDFKIGKQNFNIMAGSSYEVYRKDQMKGIAKNLNSNDFFSFNAFDSSLATNAELSDLVESWSMMSYFGRINYNYDDRYLFEANIRYDGSSRLAPGNRWKAFPSFSVGWRINEEDWFNVEKIDNLKFRASWGQLGIGGILGFYDYLPLLKDGSLMGSKYYYQERLAAKDKAWEVVSTTNLGIDIDVLSSRLSFTGDYYWKTNNDMLIEYNLPNLVGVKSPFGNIGRLKTWGWEFQVNWRDKVGEVKYQLGFNLSDSQNKLVKLSGTNTISAGSKDKLEGYPLNTIWGYQTDGFWSSREEYLAYKEANPGYKSFNDANVSGGDIKYVAQGKADHTISAGGGTPEDPGDLVYMGNSNGRYLYGMNIALQWRNFDFSMLWQGVGKRKIVINTSTIAPFQSTANMPWTIHRDYWTEDNQDAFWPRLYSGNAFNYEPSDKWVQNAAYIRLKNVQFGYNLPIKKKIADRARLYISGDDVWEHSDLLSVFDPEVKDKAEANYYPFFRTWSVGINITF</sequence>
<reference evidence="9 10" key="1">
    <citation type="submission" date="2018-03" db="EMBL/GenBank/DDBJ databases">
        <title>Genomic Encyclopedia of Archaeal and Bacterial Type Strains, Phase II (KMG-II): from individual species to whole genera.</title>
        <authorList>
            <person name="Goeker M."/>
        </authorList>
    </citation>
    <scope>NUCLEOTIDE SEQUENCE [LARGE SCALE GENOMIC DNA]</scope>
    <source>
        <strain evidence="9 10">DSM 100214</strain>
    </source>
</reference>
<keyword evidence="4 7" id="KW-0812">Transmembrane</keyword>
<comment type="similarity">
    <text evidence="7">Belongs to the TonB-dependent receptor family.</text>
</comment>
<keyword evidence="3 7" id="KW-1134">Transmembrane beta strand</keyword>
<dbReference type="Pfam" id="PF13715">
    <property type="entry name" value="CarbopepD_reg_2"/>
    <property type="match status" value="1"/>
</dbReference>
<keyword evidence="10" id="KW-1185">Reference proteome</keyword>
<dbReference type="InterPro" id="IPR008969">
    <property type="entry name" value="CarboxyPept-like_regulatory"/>
</dbReference>
<comment type="caution">
    <text evidence="9">The sequence shown here is derived from an EMBL/GenBank/DDBJ whole genome shotgun (WGS) entry which is preliminary data.</text>
</comment>
<dbReference type="SUPFAM" id="SSF49464">
    <property type="entry name" value="Carboxypeptidase regulatory domain-like"/>
    <property type="match status" value="1"/>
</dbReference>
<evidence type="ECO:0000256" key="7">
    <source>
        <dbReference type="PROSITE-ProRule" id="PRU01360"/>
    </source>
</evidence>
<evidence type="ECO:0000256" key="6">
    <source>
        <dbReference type="ARBA" id="ARBA00023237"/>
    </source>
</evidence>
<dbReference type="EMBL" id="QICL01000016">
    <property type="protein sequence ID" value="PXV63039.1"/>
    <property type="molecule type" value="Genomic_DNA"/>
</dbReference>
<dbReference type="Gene3D" id="2.170.130.10">
    <property type="entry name" value="TonB-dependent receptor, plug domain"/>
    <property type="match status" value="1"/>
</dbReference>
<evidence type="ECO:0000259" key="8">
    <source>
        <dbReference type="Pfam" id="PF07715"/>
    </source>
</evidence>
<dbReference type="InterPro" id="IPR023997">
    <property type="entry name" value="TonB-dep_OMP_SusC/RagA_CS"/>
</dbReference>
<dbReference type="FunFam" id="2.170.130.10:FF:000003">
    <property type="entry name" value="SusC/RagA family TonB-linked outer membrane protein"/>
    <property type="match status" value="1"/>
</dbReference>
<evidence type="ECO:0000256" key="5">
    <source>
        <dbReference type="ARBA" id="ARBA00023136"/>
    </source>
</evidence>
<dbReference type="OrthoDB" id="778480at2"/>
<evidence type="ECO:0000256" key="4">
    <source>
        <dbReference type="ARBA" id="ARBA00022692"/>
    </source>
</evidence>
<dbReference type="InterPro" id="IPR037066">
    <property type="entry name" value="Plug_dom_sf"/>
</dbReference>
<dbReference type="InterPro" id="IPR036942">
    <property type="entry name" value="Beta-barrel_TonB_sf"/>
</dbReference>
<keyword evidence="6 7" id="KW-0998">Cell outer membrane</keyword>
<keyword evidence="2 7" id="KW-0813">Transport</keyword>
<proteinExistence type="inferred from homology"/>
<dbReference type="PROSITE" id="PS52016">
    <property type="entry name" value="TONB_DEPENDENT_REC_3"/>
    <property type="match status" value="1"/>
</dbReference>
<evidence type="ECO:0000256" key="3">
    <source>
        <dbReference type="ARBA" id="ARBA00022452"/>
    </source>
</evidence>
<dbReference type="InterPro" id="IPR023996">
    <property type="entry name" value="TonB-dep_OMP_SusC/RagA"/>
</dbReference>
<dbReference type="Gene3D" id="2.40.170.20">
    <property type="entry name" value="TonB-dependent receptor, beta-barrel domain"/>
    <property type="match status" value="1"/>
</dbReference>
<evidence type="ECO:0000256" key="2">
    <source>
        <dbReference type="ARBA" id="ARBA00022448"/>
    </source>
</evidence>
<dbReference type="GO" id="GO:0009279">
    <property type="term" value="C:cell outer membrane"/>
    <property type="evidence" value="ECO:0007669"/>
    <property type="project" value="UniProtKB-SubCell"/>
</dbReference>
<dbReference type="Gene3D" id="2.60.40.1120">
    <property type="entry name" value="Carboxypeptidase-like, regulatory domain"/>
    <property type="match status" value="1"/>
</dbReference>
<dbReference type="RefSeq" id="WP_110311183.1">
    <property type="nucleotide sequence ID" value="NZ_QICL01000016.1"/>
</dbReference>
<evidence type="ECO:0000313" key="10">
    <source>
        <dbReference type="Proteomes" id="UP000247973"/>
    </source>
</evidence>
<dbReference type="InterPro" id="IPR012910">
    <property type="entry name" value="Plug_dom"/>
</dbReference>
<keyword evidence="5 7" id="KW-0472">Membrane</keyword>
<name>A0A2V3PN20_9BACT</name>
<evidence type="ECO:0000256" key="1">
    <source>
        <dbReference type="ARBA" id="ARBA00004571"/>
    </source>
</evidence>
<dbReference type="AlphaFoldDB" id="A0A2V3PN20"/>